<proteinExistence type="predicted"/>
<evidence type="ECO:0000313" key="2">
    <source>
        <dbReference type="Proteomes" id="UP001201629"/>
    </source>
</evidence>
<dbReference type="Proteomes" id="UP001201629">
    <property type="component" value="Unassembled WGS sequence"/>
</dbReference>
<dbReference type="EMBL" id="JAKKFD010000044">
    <property type="protein sequence ID" value="MCG5446179.1"/>
    <property type="molecule type" value="Genomic_DNA"/>
</dbReference>
<gene>
    <name evidence="1" type="ORF">NIE79_004747</name>
</gene>
<evidence type="ECO:0008006" key="3">
    <source>
        <dbReference type="Google" id="ProtNLM"/>
    </source>
</evidence>
<organism evidence="1 2">
    <name type="scientific">Micromonospora trifolii</name>
    <dbReference type="NCBI Taxonomy" id="2911208"/>
    <lineage>
        <taxon>Bacteria</taxon>
        <taxon>Bacillati</taxon>
        <taxon>Actinomycetota</taxon>
        <taxon>Actinomycetes</taxon>
        <taxon>Micromonosporales</taxon>
        <taxon>Micromonosporaceae</taxon>
        <taxon>Micromonospora</taxon>
    </lineage>
</organism>
<name>A0ABS9N894_9ACTN</name>
<sequence>MNRDRPRPRWPDEQLVEALAPTPLPVASPEPAPLPTLPAPAARTGEGCCSTWAAPTPPAGSPLALLRALGWTPGLTLHADVVTGAILITPAADGAHFVGTREELPLPAAVRHLCGIAPGEPVLLAALPRRNRIVVHPSNTITARCARRRGSS</sequence>
<protein>
    <recommendedName>
        <fullName evidence="3">AbrB/MazE/SpoVT family DNA-binding domain-containing protein</fullName>
    </recommendedName>
</protein>
<dbReference type="RefSeq" id="WP_238681108.1">
    <property type="nucleotide sequence ID" value="NZ_JAKKFD010000044.1"/>
</dbReference>
<accession>A0ABS9N894</accession>
<keyword evidence="2" id="KW-1185">Reference proteome</keyword>
<comment type="caution">
    <text evidence="1">The sequence shown here is derived from an EMBL/GenBank/DDBJ whole genome shotgun (WGS) entry which is preliminary data.</text>
</comment>
<evidence type="ECO:0000313" key="1">
    <source>
        <dbReference type="EMBL" id="MCG5446179.1"/>
    </source>
</evidence>
<reference evidence="1 2" key="1">
    <citation type="submission" date="2022-01" db="EMBL/GenBank/DDBJ databases">
        <authorList>
            <person name="Riesco R."/>
            <person name="Trujillo M.E."/>
        </authorList>
    </citation>
    <scope>NUCLEOTIDE SEQUENCE [LARGE SCALE GENOMIC DNA]</scope>
    <source>
        <strain evidence="1 2">NIE79</strain>
    </source>
</reference>